<keyword evidence="1" id="KW-0106">Calcium</keyword>
<dbReference type="Gene3D" id="1.10.238.10">
    <property type="entry name" value="EF-hand"/>
    <property type="match status" value="1"/>
</dbReference>
<dbReference type="GO" id="GO:0005509">
    <property type="term" value="F:calcium ion binding"/>
    <property type="evidence" value="ECO:0007669"/>
    <property type="project" value="InterPro"/>
</dbReference>
<dbReference type="OrthoDB" id="444540at2759"/>
<evidence type="ECO:0000256" key="2">
    <source>
        <dbReference type="SAM" id="Coils"/>
    </source>
</evidence>
<feature type="coiled-coil region" evidence="2">
    <location>
        <begin position="757"/>
        <end position="863"/>
    </location>
</feature>
<feature type="coiled-coil region" evidence="2">
    <location>
        <begin position="24"/>
        <end position="81"/>
    </location>
</feature>
<gene>
    <name evidence="4" type="ORF">Ctob_005876</name>
</gene>
<reference evidence="5" key="1">
    <citation type="journal article" date="2015" name="PLoS Genet.">
        <title>Genome Sequence and Transcriptome Analyses of Chrysochromulina tobin: Metabolic Tools for Enhanced Algal Fitness in the Prominent Order Prymnesiales (Haptophyceae).</title>
        <authorList>
            <person name="Hovde B.T."/>
            <person name="Deodato C.R."/>
            <person name="Hunsperger H.M."/>
            <person name="Ryken S.A."/>
            <person name="Yost W."/>
            <person name="Jha R.K."/>
            <person name="Patterson J."/>
            <person name="Monnat R.J. Jr."/>
            <person name="Barlow S.B."/>
            <person name="Starkenburg S.R."/>
            <person name="Cattolico R.A."/>
        </authorList>
    </citation>
    <scope>NUCLEOTIDE SEQUENCE</scope>
    <source>
        <strain evidence="5">CCMP291</strain>
    </source>
</reference>
<feature type="domain" description="EF-hand" evidence="3">
    <location>
        <begin position="894"/>
        <end position="929"/>
    </location>
</feature>
<dbReference type="CDD" id="cd00051">
    <property type="entry name" value="EFh"/>
    <property type="match status" value="1"/>
</dbReference>
<feature type="domain" description="EF-hand" evidence="3">
    <location>
        <begin position="930"/>
        <end position="965"/>
    </location>
</feature>
<feature type="coiled-coil region" evidence="2">
    <location>
        <begin position="451"/>
        <end position="478"/>
    </location>
</feature>
<dbReference type="PROSITE" id="PS50222">
    <property type="entry name" value="EF_HAND_2"/>
    <property type="match status" value="2"/>
</dbReference>
<organism evidence="4 5">
    <name type="scientific">Chrysochromulina tobinii</name>
    <dbReference type="NCBI Taxonomy" id="1460289"/>
    <lineage>
        <taxon>Eukaryota</taxon>
        <taxon>Haptista</taxon>
        <taxon>Haptophyta</taxon>
        <taxon>Prymnesiophyceae</taxon>
        <taxon>Prymnesiales</taxon>
        <taxon>Chrysochromulinaceae</taxon>
        <taxon>Chrysochromulina</taxon>
    </lineage>
</organism>
<keyword evidence="2" id="KW-0175">Coiled coil</keyword>
<name>A0A0M0JPZ8_9EUKA</name>
<dbReference type="InterPro" id="IPR011992">
    <property type="entry name" value="EF-hand-dom_pair"/>
</dbReference>
<dbReference type="InterPro" id="IPR018247">
    <property type="entry name" value="EF_Hand_1_Ca_BS"/>
</dbReference>
<dbReference type="Pfam" id="PF13499">
    <property type="entry name" value="EF-hand_7"/>
    <property type="match status" value="1"/>
</dbReference>
<feature type="coiled-coil region" evidence="2">
    <location>
        <begin position="175"/>
        <end position="216"/>
    </location>
</feature>
<evidence type="ECO:0000259" key="3">
    <source>
        <dbReference type="PROSITE" id="PS50222"/>
    </source>
</evidence>
<dbReference type="EMBL" id="JWZX01002551">
    <property type="protein sequence ID" value="KOO28565.1"/>
    <property type="molecule type" value="Genomic_DNA"/>
</dbReference>
<keyword evidence="5" id="KW-1185">Reference proteome</keyword>
<comment type="caution">
    <text evidence="4">The sequence shown here is derived from an EMBL/GenBank/DDBJ whole genome shotgun (WGS) entry which is preliminary data.</text>
</comment>
<dbReference type="SMART" id="SM00054">
    <property type="entry name" value="EFh"/>
    <property type="match status" value="2"/>
</dbReference>
<dbReference type="AlphaFoldDB" id="A0A0M0JPZ8"/>
<sequence>MHRLRQAANRLRLPAIAHAFAAIAEEVERSRMRAEAKARRQLEAGLHGESAALSEEIKQIRVQYEAKLAFAEEDKKRALKMQLVELTGSSAEKQALIAQQMKEERIELLQRQIGRRMMNKGLSEAWTAWFEMWSAKTYAMQRLREARAFQDWVLFWNARQAAKLFSSVQDKASLLKKQEADNKVLRSRLHEMEDKLEKATTEAKQLRVRVTQLEGGASEAELIREQMAAKAREERIELLQRQIGRRMMNRGLSEAWTAWIAMREARTSAMGRLREIANRLHAPEKSMAFSHWQRDWQEYLRQQQVRAMQEREDALEGTKVGLELELRALRAEFDQRLKAETEKRAVLLQKLAEISGGEASMQALLEAQAEQAKDQRVELLRRQITRRMMNAGLTSAWTAWFSMWQAKTHAMGRLREVANRLHAPEKSMAAELHEARAVLQKAGLKRDDGRIDQTEVQRIREEMEAKAKEERIELLRRQVGRRMMNKDLSEAWTAWFEMWSAKTYAMGRLREIANRLRAPEKSMAFSHWQRDWQEYLKHQQIRAWKQREDALEGTTAALEQELKALRVEYEGKLRQAEEAKHLALERQLISLTGTAEERKAAVEEQAREERIELLRRQIGRRMLNRSLSRGWSAWLEMWEAKTYAMGRLRQVGNRFREPGMSRAFAFWVDQWVETRRAKEMKELKQQSKNLDLELNKARFEAGRLALIKIKHEDTIKELESKLRYQMEDLAIKTNMLEGLSLTRRQNDELKDLSTSNAEAAELNAARLQAIEDAAEKQRKEDQELLQRLLDEQRQALELSVKADHEKSKAAEAMMKRMEDEIKHERDDLSKQHKELRDENTKLKKELDKVKKQVEKLLAKKRESPVVSGALGKIDLDEGPDAPPVSQQIAAALRKNSARVLDLFREWDADGDGDVTLAEFRRAMPKLGLNVPQKDIDALFNEWDKDGGGALNLRELQKILRAPPPASKDMGVNKDIAPPSMAGSAKGALALVKLGAMAKAFGS</sequence>
<protein>
    <submittedName>
        <fullName evidence="4">Calmodulin-like 5</fullName>
    </submittedName>
</protein>
<accession>A0A0M0JPZ8</accession>
<dbReference type="SUPFAM" id="SSF47473">
    <property type="entry name" value="EF-hand"/>
    <property type="match status" value="1"/>
</dbReference>
<evidence type="ECO:0000313" key="5">
    <source>
        <dbReference type="Proteomes" id="UP000037460"/>
    </source>
</evidence>
<feature type="coiled-coil region" evidence="2">
    <location>
        <begin position="541"/>
        <end position="586"/>
    </location>
</feature>
<evidence type="ECO:0000313" key="4">
    <source>
        <dbReference type="EMBL" id="KOO28565.1"/>
    </source>
</evidence>
<dbReference type="PROSITE" id="PS00018">
    <property type="entry name" value="EF_HAND_1"/>
    <property type="match status" value="2"/>
</dbReference>
<proteinExistence type="predicted"/>
<dbReference type="Proteomes" id="UP000037460">
    <property type="component" value="Unassembled WGS sequence"/>
</dbReference>
<dbReference type="InterPro" id="IPR002048">
    <property type="entry name" value="EF_hand_dom"/>
</dbReference>
<evidence type="ECO:0000256" key="1">
    <source>
        <dbReference type="ARBA" id="ARBA00022837"/>
    </source>
</evidence>